<keyword evidence="5" id="KW-0804">Transcription</keyword>
<dbReference type="InterPro" id="IPR011789">
    <property type="entry name" value="CueR"/>
</dbReference>
<dbReference type="PROSITE" id="PS50937">
    <property type="entry name" value="HTH_MERR_2"/>
    <property type="match status" value="1"/>
</dbReference>
<evidence type="ECO:0000313" key="10">
    <source>
        <dbReference type="Proteomes" id="UP000623509"/>
    </source>
</evidence>
<dbReference type="SMART" id="SM00422">
    <property type="entry name" value="HTH_MERR"/>
    <property type="match status" value="1"/>
</dbReference>
<dbReference type="PANTHER" id="PTHR30204:SF94">
    <property type="entry name" value="HEAVY METAL-DEPENDENT TRANSCRIPTIONAL REGULATOR HI_0293-RELATED"/>
    <property type="match status" value="1"/>
</dbReference>
<dbReference type="Pfam" id="PF09278">
    <property type="entry name" value="MerR-DNA-bind"/>
    <property type="match status" value="1"/>
</dbReference>
<evidence type="ECO:0000256" key="1">
    <source>
        <dbReference type="ARBA" id="ARBA00004496"/>
    </source>
</evidence>
<dbReference type="RefSeq" id="WP_095525484.1">
    <property type="nucleotide sequence ID" value="NZ_MDUX01000054.1"/>
</dbReference>
<dbReference type="EMBL" id="NMRN01000050">
    <property type="protein sequence ID" value="PAS92014.1"/>
    <property type="molecule type" value="Genomic_DNA"/>
</dbReference>
<name>A0A272EPG6_9RHOO</name>
<dbReference type="InterPro" id="IPR015358">
    <property type="entry name" value="Tscrpt_reg_MerR_DNA-bd"/>
</dbReference>
<dbReference type="PANTHER" id="PTHR30204">
    <property type="entry name" value="REDOX-CYCLING DRUG-SENSING TRANSCRIPTIONAL ACTIVATOR SOXR"/>
    <property type="match status" value="1"/>
</dbReference>
<comment type="subcellular location">
    <subcellularLocation>
        <location evidence="1">Cytoplasm</location>
    </subcellularLocation>
</comment>
<evidence type="ECO:0000256" key="5">
    <source>
        <dbReference type="ARBA" id="ARBA00023163"/>
    </source>
</evidence>
<dbReference type="GO" id="GO:0005737">
    <property type="term" value="C:cytoplasm"/>
    <property type="evidence" value="ECO:0007669"/>
    <property type="project" value="UniProtKB-SubCell"/>
</dbReference>
<evidence type="ECO:0000256" key="3">
    <source>
        <dbReference type="ARBA" id="ARBA00023015"/>
    </source>
</evidence>
<evidence type="ECO:0000313" key="9">
    <source>
        <dbReference type="Proteomes" id="UP000216107"/>
    </source>
</evidence>
<comment type="caution">
    <text evidence="8">The sequence shown here is derived from an EMBL/GenBank/DDBJ whole genome shotgun (WGS) entry which is preliminary data.</text>
</comment>
<dbReference type="OrthoDB" id="9808480at2"/>
<dbReference type="Pfam" id="PF00376">
    <property type="entry name" value="MerR"/>
    <property type="match status" value="1"/>
</dbReference>
<dbReference type="GO" id="GO:0045893">
    <property type="term" value="P:positive regulation of DNA-templated transcription"/>
    <property type="evidence" value="ECO:0007669"/>
    <property type="project" value="InterPro"/>
</dbReference>
<dbReference type="CDD" id="cd01108">
    <property type="entry name" value="HTH_CueR"/>
    <property type="match status" value="1"/>
</dbReference>
<evidence type="ECO:0000256" key="4">
    <source>
        <dbReference type="ARBA" id="ARBA00023125"/>
    </source>
</evidence>
<feature type="domain" description="HTH merR-type" evidence="6">
    <location>
        <begin position="18"/>
        <end position="84"/>
    </location>
</feature>
<sequence length="151" mass="16303">MNTALEHAEAQAAGFRDIGAAARASGVSVKMIRHYETLGLLGDIPRTSANYRLYGAQQVHTLRFIARSRKLGFSIEEIRGLLALWQDKQRSSAAVKRIAATHIADLQTRIAELQQMVSTLSELTDCCAGDSRPDCPILADLAGTPGPKAEA</sequence>
<accession>A0A272EPG6</accession>
<keyword evidence="2" id="KW-0963">Cytoplasm</keyword>
<dbReference type="GO" id="GO:0003677">
    <property type="term" value="F:DNA binding"/>
    <property type="evidence" value="ECO:0007669"/>
    <property type="project" value="UniProtKB-KW"/>
</dbReference>
<keyword evidence="3" id="KW-0805">Transcription regulation</keyword>
<organism evidence="8 9">
    <name type="scientific">Candidatus Dactylopiibacterium carminicum</name>
    <dbReference type="NCBI Taxonomy" id="857335"/>
    <lineage>
        <taxon>Bacteria</taxon>
        <taxon>Pseudomonadati</taxon>
        <taxon>Pseudomonadota</taxon>
        <taxon>Betaproteobacteria</taxon>
        <taxon>Rhodocyclales</taxon>
        <taxon>Rhodocyclaceae</taxon>
        <taxon>Candidatus Dactylopiibacterium</taxon>
    </lineage>
</organism>
<proteinExistence type="predicted"/>
<dbReference type="Proteomes" id="UP000216107">
    <property type="component" value="Unassembled WGS sequence"/>
</dbReference>
<dbReference type="PRINTS" id="PR00040">
    <property type="entry name" value="HTHMERR"/>
</dbReference>
<evidence type="ECO:0000313" key="8">
    <source>
        <dbReference type="EMBL" id="PAS92014.1"/>
    </source>
</evidence>
<dbReference type="AlphaFoldDB" id="A0A272EPG6"/>
<reference evidence="7 10" key="1">
    <citation type="submission" date="2016-08" db="EMBL/GenBank/DDBJ databases">
        <title>Candidatus Dactylopiibacterium carminicum genome sequence.</title>
        <authorList>
            <person name="Ramirez-Puebla S.T."/>
            <person name="Ormeno-Orrillo E."/>
            <person name="Vera-Ponce De Leon A."/>
            <person name="Luis L."/>
            <person name="Sanchez-Flores A."/>
            <person name="Monica R."/>
            <person name="Martinez-Romero E."/>
        </authorList>
    </citation>
    <scope>NUCLEOTIDE SEQUENCE [LARGE SCALE GENOMIC DNA]</scope>
    <source>
        <strain evidence="7">END1</strain>
    </source>
</reference>
<dbReference type="NCBIfam" id="TIGR02044">
    <property type="entry name" value="CueR"/>
    <property type="match status" value="1"/>
</dbReference>
<dbReference type="GO" id="GO:0005507">
    <property type="term" value="F:copper ion binding"/>
    <property type="evidence" value="ECO:0007669"/>
    <property type="project" value="InterPro"/>
</dbReference>
<keyword evidence="4" id="KW-0238">DNA-binding</keyword>
<dbReference type="GO" id="GO:0003700">
    <property type="term" value="F:DNA-binding transcription factor activity"/>
    <property type="evidence" value="ECO:0007669"/>
    <property type="project" value="InterPro"/>
</dbReference>
<dbReference type="EMBL" id="MDUX01000054">
    <property type="protein sequence ID" value="KAF7598318.1"/>
    <property type="molecule type" value="Genomic_DNA"/>
</dbReference>
<reference evidence="8 9" key="2">
    <citation type="submission" date="2017-07" db="EMBL/GenBank/DDBJ databases">
        <title>Candidatus Dactylopiibacterium carminicum, a nitrogen-fixing symbiont of the cochineal insect Dactylopius coccus and Dactylopius opuntiae (Hemiptera: Coccoidea: Dactylopiidae).</title>
        <authorList>
            <person name="Vera A."/>
        </authorList>
    </citation>
    <scope>NUCLEOTIDE SEQUENCE [LARGE SCALE GENOMIC DNA]</scope>
    <source>
        <strain evidence="8 9">NFDCM</strain>
    </source>
</reference>
<protein>
    <submittedName>
        <fullName evidence="8">Cu(I)-responsive transcriptional regulator</fullName>
    </submittedName>
</protein>
<dbReference type="InterPro" id="IPR009061">
    <property type="entry name" value="DNA-bd_dom_put_sf"/>
</dbReference>
<dbReference type="InterPro" id="IPR000551">
    <property type="entry name" value="MerR-type_HTH_dom"/>
</dbReference>
<dbReference type="SUPFAM" id="SSF46955">
    <property type="entry name" value="Putative DNA-binding domain"/>
    <property type="match status" value="1"/>
</dbReference>
<evidence type="ECO:0000313" key="7">
    <source>
        <dbReference type="EMBL" id="KAF7598318.1"/>
    </source>
</evidence>
<dbReference type="PROSITE" id="PS00552">
    <property type="entry name" value="HTH_MERR_1"/>
    <property type="match status" value="1"/>
</dbReference>
<dbReference type="InterPro" id="IPR047057">
    <property type="entry name" value="MerR_fam"/>
</dbReference>
<keyword evidence="10" id="KW-1185">Reference proteome</keyword>
<gene>
    <name evidence="8" type="primary">cueR</name>
    <name evidence="7" type="ORF">BGI27_14040</name>
    <name evidence="8" type="ORF">CGU29_13345</name>
</gene>
<evidence type="ECO:0000259" key="6">
    <source>
        <dbReference type="PROSITE" id="PS50937"/>
    </source>
</evidence>
<evidence type="ECO:0000256" key="2">
    <source>
        <dbReference type="ARBA" id="ARBA00022490"/>
    </source>
</evidence>
<dbReference type="Gene3D" id="1.10.1660.10">
    <property type="match status" value="1"/>
</dbReference>
<dbReference type="Proteomes" id="UP000623509">
    <property type="component" value="Unassembled WGS sequence"/>
</dbReference>